<name>A0A1I0Y662_9BACI</name>
<dbReference type="AlphaFoldDB" id="A0A1I0Y662"/>
<evidence type="ECO:0000313" key="3">
    <source>
        <dbReference type="EMBL" id="SFB08722.1"/>
    </source>
</evidence>
<dbReference type="GO" id="GO:0030976">
    <property type="term" value="F:thiamine pyrophosphate binding"/>
    <property type="evidence" value="ECO:0007669"/>
    <property type="project" value="TreeGrafter"/>
</dbReference>
<dbReference type="GO" id="GO:0015888">
    <property type="term" value="P:thiamine transport"/>
    <property type="evidence" value="ECO:0007669"/>
    <property type="project" value="TreeGrafter"/>
</dbReference>
<dbReference type="PANTHER" id="PTHR30006:SF2">
    <property type="entry name" value="ABC TRANSPORTER SUBSTRATE-BINDING PROTEIN"/>
    <property type="match status" value="1"/>
</dbReference>
<dbReference type="OrthoDB" id="179400at2"/>
<feature type="signal peptide" evidence="2">
    <location>
        <begin position="1"/>
        <end position="18"/>
    </location>
</feature>
<evidence type="ECO:0000256" key="1">
    <source>
        <dbReference type="ARBA" id="ARBA00022729"/>
    </source>
</evidence>
<keyword evidence="1 2" id="KW-0732">Signal</keyword>
<accession>A0A1I0Y662</accession>
<organism evidence="3 4">
    <name type="scientific">Lentibacillus halodurans</name>
    <dbReference type="NCBI Taxonomy" id="237679"/>
    <lineage>
        <taxon>Bacteria</taxon>
        <taxon>Bacillati</taxon>
        <taxon>Bacillota</taxon>
        <taxon>Bacilli</taxon>
        <taxon>Bacillales</taxon>
        <taxon>Bacillaceae</taxon>
        <taxon>Lentibacillus</taxon>
    </lineage>
</organism>
<proteinExistence type="predicted"/>
<dbReference type="Pfam" id="PF13343">
    <property type="entry name" value="SBP_bac_6"/>
    <property type="match status" value="1"/>
</dbReference>
<protein>
    <submittedName>
        <fullName evidence="3">Iron(III) transport system substrate-binding protein</fullName>
    </submittedName>
</protein>
<dbReference type="EMBL" id="FOJW01000006">
    <property type="protein sequence ID" value="SFB08722.1"/>
    <property type="molecule type" value="Genomic_DNA"/>
</dbReference>
<dbReference type="PIRSF" id="PIRSF002825">
    <property type="entry name" value="CfbpA"/>
    <property type="match status" value="1"/>
</dbReference>
<sequence length="332" mass="37743">MKKSISFILILMTSLFLAACGNESGGESSDEPLKVYTHNDSEEMDAFVKQIEEGTGVELDVLRLSSGEGWSRMKSEAPNIGADMQIGMLHGFALKADEEGYLDPYKSEEWKDVPDKFKDPEGKWYGTSFWYNMLGINKDIMEDKGLDMPKSWEDLLDPQYKGEIVLPDPGTSGTAFLFTSTILQMFGEEEGWDYLEKLDENVAQYTKSGSAPAQMVAQGEYAIGITWDKAVEDFKDQGYPIEGTLPSEGVGYSLDVAWIFKNTDQPEKAEKVMDYLGSKEFMEKTAEYRSMVTKPDITENEELEKHFIDYDAKWASENRERVMEKWREDFSN</sequence>
<dbReference type="Gene3D" id="3.40.190.10">
    <property type="entry name" value="Periplasmic binding protein-like II"/>
    <property type="match status" value="2"/>
</dbReference>
<gene>
    <name evidence="3" type="ORF">SAMN04488072_106280</name>
</gene>
<evidence type="ECO:0000256" key="2">
    <source>
        <dbReference type="SAM" id="SignalP"/>
    </source>
</evidence>
<evidence type="ECO:0000313" key="4">
    <source>
        <dbReference type="Proteomes" id="UP000198642"/>
    </source>
</evidence>
<feature type="chain" id="PRO_5038881072" evidence="2">
    <location>
        <begin position="19"/>
        <end position="332"/>
    </location>
</feature>
<dbReference type="Proteomes" id="UP000198642">
    <property type="component" value="Unassembled WGS sequence"/>
</dbReference>
<keyword evidence="4" id="KW-1185">Reference proteome</keyword>
<dbReference type="InterPro" id="IPR026045">
    <property type="entry name" value="Ferric-bd"/>
</dbReference>
<dbReference type="PROSITE" id="PS51257">
    <property type="entry name" value="PROKAR_LIPOPROTEIN"/>
    <property type="match status" value="1"/>
</dbReference>
<dbReference type="CDD" id="cd13544">
    <property type="entry name" value="PBP2_Fbp_like_1"/>
    <property type="match status" value="1"/>
</dbReference>
<dbReference type="STRING" id="237679.SAMN04488072_106280"/>
<reference evidence="3 4" key="1">
    <citation type="submission" date="2016-10" db="EMBL/GenBank/DDBJ databases">
        <authorList>
            <person name="de Groot N.N."/>
        </authorList>
    </citation>
    <scope>NUCLEOTIDE SEQUENCE [LARGE SCALE GENOMIC DNA]</scope>
    <source>
        <strain evidence="3 4">CGMCC 1.3702</strain>
    </source>
</reference>
<dbReference type="PANTHER" id="PTHR30006">
    <property type="entry name" value="THIAMINE-BINDING PERIPLASMIC PROTEIN-RELATED"/>
    <property type="match status" value="1"/>
</dbReference>
<dbReference type="GO" id="GO:0030975">
    <property type="term" value="F:thiamine binding"/>
    <property type="evidence" value="ECO:0007669"/>
    <property type="project" value="TreeGrafter"/>
</dbReference>
<dbReference type="SUPFAM" id="SSF53850">
    <property type="entry name" value="Periplasmic binding protein-like II"/>
    <property type="match status" value="1"/>
</dbReference>
<dbReference type="RefSeq" id="WP_090237048.1">
    <property type="nucleotide sequence ID" value="NZ_FOJW01000006.1"/>
</dbReference>
<dbReference type="GO" id="GO:0030288">
    <property type="term" value="C:outer membrane-bounded periplasmic space"/>
    <property type="evidence" value="ECO:0007669"/>
    <property type="project" value="TreeGrafter"/>
</dbReference>